<dbReference type="InParanoid" id="F0ZLJ8"/>
<feature type="transmembrane region" description="Helical" evidence="1">
    <location>
        <begin position="52"/>
        <end position="70"/>
    </location>
</feature>
<reference evidence="3" key="1">
    <citation type="journal article" date="2011" name="Genome Biol.">
        <title>Comparative genomics of the social amoebae Dictyostelium discoideum and Dictyostelium purpureum.</title>
        <authorList>
            <consortium name="US DOE Joint Genome Institute (JGI-PGF)"/>
            <person name="Sucgang R."/>
            <person name="Kuo A."/>
            <person name="Tian X."/>
            <person name="Salerno W."/>
            <person name="Parikh A."/>
            <person name="Feasley C.L."/>
            <person name="Dalin E."/>
            <person name="Tu H."/>
            <person name="Huang E."/>
            <person name="Barry K."/>
            <person name="Lindquist E."/>
            <person name="Shapiro H."/>
            <person name="Bruce D."/>
            <person name="Schmutz J."/>
            <person name="Salamov A."/>
            <person name="Fey P."/>
            <person name="Gaudet P."/>
            <person name="Anjard C."/>
            <person name="Babu M.M."/>
            <person name="Basu S."/>
            <person name="Bushmanova Y."/>
            <person name="van der Wel H."/>
            <person name="Katoh-Kurasawa M."/>
            <person name="Dinh C."/>
            <person name="Coutinho P.M."/>
            <person name="Saito T."/>
            <person name="Elias M."/>
            <person name="Schaap P."/>
            <person name="Kay R.R."/>
            <person name="Henrissat B."/>
            <person name="Eichinger L."/>
            <person name="Rivero F."/>
            <person name="Putnam N.H."/>
            <person name="West C.M."/>
            <person name="Loomis W.F."/>
            <person name="Chisholm R.L."/>
            <person name="Shaulsky G."/>
            <person name="Strassmann J.E."/>
            <person name="Queller D.C."/>
            <person name="Kuspa A."/>
            <person name="Grigoriev I.V."/>
        </authorList>
    </citation>
    <scope>NUCLEOTIDE SEQUENCE [LARGE SCALE GENOMIC DNA]</scope>
    <source>
        <strain evidence="3">QSDP1</strain>
    </source>
</reference>
<organism evidence="2 3">
    <name type="scientific">Dictyostelium purpureum</name>
    <name type="common">Slime mold</name>
    <dbReference type="NCBI Taxonomy" id="5786"/>
    <lineage>
        <taxon>Eukaryota</taxon>
        <taxon>Amoebozoa</taxon>
        <taxon>Evosea</taxon>
        <taxon>Eumycetozoa</taxon>
        <taxon>Dictyostelia</taxon>
        <taxon>Dictyosteliales</taxon>
        <taxon>Dictyosteliaceae</taxon>
        <taxon>Dictyostelium</taxon>
    </lineage>
</organism>
<evidence type="ECO:0000313" key="3">
    <source>
        <dbReference type="Proteomes" id="UP000001064"/>
    </source>
</evidence>
<dbReference type="AlphaFoldDB" id="F0ZLJ8"/>
<feature type="transmembrane region" description="Helical" evidence="1">
    <location>
        <begin position="16"/>
        <end position="32"/>
    </location>
</feature>
<dbReference type="KEGG" id="dpp:DICPUDRAFT_92071"/>
<dbReference type="GeneID" id="10501696"/>
<proteinExistence type="predicted"/>
<accession>F0ZLJ8</accession>
<sequence length="94" mass="11039">MKDQMIIANYYKRTRNLLIFSAIASTVTFAFWVSFSRVPELGLMFNTFNIDLIWKVLFFVNLLAISGIWIPSNEKEQAINQIEDEQILLVNEEY</sequence>
<keyword evidence="1" id="KW-1133">Transmembrane helix</keyword>
<evidence type="ECO:0000313" key="2">
    <source>
        <dbReference type="EMBL" id="EGC35204.1"/>
    </source>
</evidence>
<keyword evidence="1" id="KW-0812">Transmembrane</keyword>
<keyword evidence="1" id="KW-0472">Membrane</keyword>
<dbReference type="EMBL" id="GL871068">
    <property type="protein sequence ID" value="EGC35204.1"/>
    <property type="molecule type" value="Genomic_DNA"/>
</dbReference>
<dbReference type="Proteomes" id="UP000001064">
    <property type="component" value="Unassembled WGS sequence"/>
</dbReference>
<gene>
    <name evidence="2" type="ORF">DICPUDRAFT_92071</name>
</gene>
<name>F0ZLJ8_DICPU</name>
<dbReference type="RefSeq" id="XP_003288292.1">
    <property type="nucleotide sequence ID" value="XM_003288244.1"/>
</dbReference>
<keyword evidence="3" id="KW-1185">Reference proteome</keyword>
<dbReference type="VEuPathDB" id="AmoebaDB:DICPUDRAFT_92071"/>
<evidence type="ECO:0000256" key="1">
    <source>
        <dbReference type="SAM" id="Phobius"/>
    </source>
</evidence>
<protein>
    <submittedName>
        <fullName evidence="2">Uncharacterized protein</fullName>
    </submittedName>
</protein>